<proteinExistence type="predicted"/>
<dbReference type="Proteomes" id="UP001165960">
    <property type="component" value="Unassembled WGS sequence"/>
</dbReference>
<name>A0ACC2SKZ0_9FUNG</name>
<accession>A0ACC2SKZ0</accession>
<sequence length="189" mass="20782">MGTTEKSDNAQEAVQLYLNKKIGRGSLGEEGDDVKIDNFPPLETQAQEQNLNPEFGLLWAAGSIDRGAAHLCFSGIKLLQAEAPTKPQSQNTSTSSTMVEPKEEPLKLPNRARDGAYVNFMSLKSSQVTNQELTQERGTGPRPDPMTTTLEQDNQVAKLRFLTNERTPRPSAILLPVDLSTQFPQPSFP</sequence>
<gene>
    <name evidence="1" type="ORF">DSO57_1006859</name>
</gene>
<reference evidence="1" key="1">
    <citation type="submission" date="2022-04" db="EMBL/GenBank/DDBJ databases">
        <title>Genome of the entomopathogenic fungus Entomophthora muscae.</title>
        <authorList>
            <person name="Elya C."/>
            <person name="Lovett B.R."/>
            <person name="Lee E."/>
            <person name="Macias A.M."/>
            <person name="Hajek A.E."/>
            <person name="De Bivort B.L."/>
            <person name="Kasson M.T."/>
            <person name="De Fine Licht H.H."/>
            <person name="Stajich J.E."/>
        </authorList>
    </citation>
    <scope>NUCLEOTIDE SEQUENCE</scope>
    <source>
        <strain evidence="1">Berkeley</strain>
    </source>
</reference>
<dbReference type="EMBL" id="QTSX02004990">
    <property type="protein sequence ID" value="KAJ9062792.1"/>
    <property type="molecule type" value="Genomic_DNA"/>
</dbReference>
<evidence type="ECO:0000313" key="1">
    <source>
        <dbReference type="EMBL" id="KAJ9062792.1"/>
    </source>
</evidence>
<organism evidence="1 2">
    <name type="scientific">Entomophthora muscae</name>
    <dbReference type="NCBI Taxonomy" id="34485"/>
    <lineage>
        <taxon>Eukaryota</taxon>
        <taxon>Fungi</taxon>
        <taxon>Fungi incertae sedis</taxon>
        <taxon>Zoopagomycota</taxon>
        <taxon>Entomophthoromycotina</taxon>
        <taxon>Entomophthoromycetes</taxon>
        <taxon>Entomophthorales</taxon>
        <taxon>Entomophthoraceae</taxon>
        <taxon>Entomophthora</taxon>
    </lineage>
</organism>
<protein>
    <submittedName>
        <fullName evidence="1">Uncharacterized protein</fullName>
    </submittedName>
</protein>
<comment type="caution">
    <text evidence="1">The sequence shown here is derived from an EMBL/GenBank/DDBJ whole genome shotgun (WGS) entry which is preliminary data.</text>
</comment>
<keyword evidence="2" id="KW-1185">Reference proteome</keyword>
<evidence type="ECO:0000313" key="2">
    <source>
        <dbReference type="Proteomes" id="UP001165960"/>
    </source>
</evidence>